<comment type="subcellular location">
    <subcellularLocation>
        <location evidence="1">Membrane</location>
        <topology evidence="1">Multi-pass membrane protein</topology>
    </subcellularLocation>
</comment>
<dbReference type="EMBL" id="JAAVMX010000006">
    <property type="protein sequence ID" value="KAF4507182.1"/>
    <property type="molecule type" value="Genomic_DNA"/>
</dbReference>
<comment type="caution">
    <text evidence="6">The sequence shown here is derived from an EMBL/GenBank/DDBJ whole genome shotgun (WGS) entry which is preliminary data.</text>
</comment>
<feature type="region of interest" description="Disordered" evidence="5">
    <location>
        <begin position="61"/>
        <end position="86"/>
    </location>
</feature>
<organism evidence="6 7">
    <name type="scientific">Ophiocordyceps sinensis</name>
    <dbReference type="NCBI Taxonomy" id="72228"/>
    <lineage>
        <taxon>Eukaryota</taxon>
        <taxon>Fungi</taxon>
        <taxon>Dikarya</taxon>
        <taxon>Ascomycota</taxon>
        <taxon>Pezizomycotina</taxon>
        <taxon>Sordariomycetes</taxon>
        <taxon>Hypocreomycetidae</taxon>
        <taxon>Hypocreales</taxon>
        <taxon>Ophiocordycipitaceae</taxon>
        <taxon>Ophiocordyceps</taxon>
    </lineage>
</organism>
<accession>A0A8H4LY94</accession>
<keyword evidence="4" id="KW-0472">Membrane</keyword>
<dbReference type="OrthoDB" id="3358017at2759"/>
<dbReference type="GO" id="GO:0016020">
    <property type="term" value="C:membrane"/>
    <property type="evidence" value="ECO:0007669"/>
    <property type="project" value="UniProtKB-SubCell"/>
</dbReference>
<dbReference type="InterPro" id="IPR007568">
    <property type="entry name" value="RTA1"/>
</dbReference>
<evidence type="ECO:0000256" key="1">
    <source>
        <dbReference type="ARBA" id="ARBA00004141"/>
    </source>
</evidence>
<evidence type="ECO:0000256" key="3">
    <source>
        <dbReference type="ARBA" id="ARBA00022989"/>
    </source>
</evidence>
<reference evidence="6 7" key="1">
    <citation type="journal article" date="2020" name="Genome Biol. Evol.">
        <title>A new high-quality draft genome assembly of the Chinese cordyceps Ophiocordyceps sinensis.</title>
        <authorList>
            <person name="Shu R."/>
            <person name="Zhang J."/>
            <person name="Meng Q."/>
            <person name="Zhang H."/>
            <person name="Zhou G."/>
            <person name="Li M."/>
            <person name="Wu P."/>
            <person name="Zhao Y."/>
            <person name="Chen C."/>
            <person name="Qin Q."/>
        </authorList>
    </citation>
    <scope>NUCLEOTIDE SEQUENCE [LARGE SCALE GENOMIC DNA]</scope>
    <source>
        <strain evidence="6 7">IOZ07</strain>
    </source>
</reference>
<protein>
    <submittedName>
        <fullName evidence="6">Uncharacterized protein</fullName>
    </submittedName>
</protein>
<keyword evidence="3" id="KW-1133">Transmembrane helix</keyword>
<dbReference type="Pfam" id="PF04479">
    <property type="entry name" value="RTA1"/>
    <property type="match status" value="1"/>
</dbReference>
<dbReference type="AlphaFoldDB" id="A0A8H4LY94"/>
<evidence type="ECO:0000256" key="4">
    <source>
        <dbReference type="ARBA" id="ARBA00023136"/>
    </source>
</evidence>
<dbReference type="Proteomes" id="UP000557566">
    <property type="component" value="Unassembled WGS sequence"/>
</dbReference>
<name>A0A8H4LY94_9HYPO</name>
<evidence type="ECO:0000256" key="2">
    <source>
        <dbReference type="ARBA" id="ARBA00022692"/>
    </source>
</evidence>
<gene>
    <name evidence="6" type="ORF">G6O67_005847</name>
</gene>
<evidence type="ECO:0000313" key="6">
    <source>
        <dbReference type="EMBL" id="KAF4507182.1"/>
    </source>
</evidence>
<evidence type="ECO:0000313" key="7">
    <source>
        <dbReference type="Proteomes" id="UP000557566"/>
    </source>
</evidence>
<sequence>MAMLYAATALILVVRVVEYVLGRDGYLLRNEWTLHAFDAVPMLAVTVLYGWVYPGELAAEKDEASSPSGGEEMGVADESGGGGLGK</sequence>
<dbReference type="PANTHER" id="PTHR31465:SF27">
    <property type="entry name" value="DOMAIN PROTEIN, PUTATIVE (AFU_ORTHOLOGUE AFUA_3G01030)-RELATED"/>
    <property type="match status" value="1"/>
</dbReference>
<dbReference type="PANTHER" id="PTHR31465">
    <property type="entry name" value="PROTEIN RTA1-RELATED"/>
    <property type="match status" value="1"/>
</dbReference>
<keyword evidence="2" id="KW-0812">Transmembrane</keyword>
<proteinExistence type="predicted"/>
<evidence type="ECO:0000256" key="5">
    <source>
        <dbReference type="SAM" id="MobiDB-lite"/>
    </source>
</evidence>
<keyword evidence="7" id="KW-1185">Reference proteome</keyword>